<sequence>MDLIKTEALVPERPARQASAGVAAAVLACSAPRAALSGFQVRRGARAAGGLGGEERPGRVRGKPGGGRLRPGLWGSPRGRGALLASLVPRARPAMEYRELLARRPFPWGRGPRLARRGREVGAGVCAACCLYGLRRRPIARRTVLGIVRFWGSGSGRRGVAPDA</sequence>
<proteinExistence type="predicted"/>
<comment type="caution">
    <text evidence="2">The sequence shown here is derived from an EMBL/GenBank/DDBJ whole genome shotgun (WGS) entry which is preliminary data.</text>
</comment>
<evidence type="ECO:0000313" key="2">
    <source>
        <dbReference type="EMBL" id="KAJ1165383.1"/>
    </source>
</evidence>
<protein>
    <submittedName>
        <fullName evidence="2">Uncharacterized protein</fullName>
    </submittedName>
</protein>
<evidence type="ECO:0000313" key="3">
    <source>
        <dbReference type="Proteomes" id="UP001066276"/>
    </source>
</evidence>
<organism evidence="2 3">
    <name type="scientific">Pleurodeles waltl</name>
    <name type="common">Iberian ribbed newt</name>
    <dbReference type="NCBI Taxonomy" id="8319"/>
    <lineage>
        <taxon>Eukaryota</taxon>
        <taxon>Metazoa</taxon>
        <taxon>Chordata</taxon>
        <taxon>Craniata</taxon>
        <taxon>Vertebrata</taxon>
        <taxon>Euteleostomi</taxon>
        <taxon>Amphibia</taxon>
        <taxon>Batrachia</taxon>
        <taxon>Caudata</taxon>
        <taxon>Salamandroidea</taxon>
        <taxon>Salamandridae</taxon>
        <taxon>Pleurodelinae</taxon>
        <taxon>Pleurodeles</taxon>
    </lineage>
</organism>
<reference evidence="2" key="1">
    <citation type="journal article" date="2022" name="bioRxiv">
        <title>Sequencing and chromosome-scale assembly of the giantPleurodeles waltlgenome.</title>
        <authorList>
            <person name="Brown T."/>
            <person name="Elewa A."/>
            <person name="Iarovenko S."/>
            <person name="Subramanian E."/>
            <person name="Araus A.J."/>
            <person name="Petzold A."/>
            <person name="Susuki M."/>
            <person name="Suzuki K.-i.T."/>
            <person name="Hayashi T."/>
            <person name="Toyoda A."/>
            <person name="Oliveira C."/>
            <person name="Osipova E."/>
            <person name="Leigh N.D."/>
            <person name="Simon A."/>
            <person name="Yun M.H."/>
        </authorList>
    </citation>
    <scope>NUCLEOTIDE SEQUENCE</scope>
    <source>
        <strain evidence="2">20211129_DDA</strain>
        <tissue evidence="2">Liver</tissue>
    </source>
</reference>
<dbReference type="EMBL" id="JANPWB010000008">
    <property type="protein sequence ID" value="KAJ1165383.1"/>
    <property type="molecule type" value="Genomic_DNA"/>
</dbReference>
<gene>
    <name evidence="2" type="ORF">NDU88_005811</name>
</gene>
<evidence type="ECO:0000256" key="1">
    <source>
        <dbReference type="SAM" id="MobiDB-lite"/>
    </source>
</evidence>
<dbReference type="AlphaFoldDB" id="A0AAV7SMS6"/>
<name>A0AAV7SMS6_PLEWA</name>
<dbReference type="Proteomes" id="UP001066276">
    <property type="component" value="Chromosome 4_2"/>
</dbReference>
<accession>A0AAV7SMS6</accession>
<dbReference type="PROSITE" id="PS51257">
    <property type="entry name" value="PROKAR_LIPOPROTEIN"/>
    <property type="match status" value="1"/>
</dbReference>
<feature type="region of interest" description="Disordered" evidence="1">
    <location>
        <begin position="48"/>
        <end position="69"/>
    </location>
</feature>
<keyword evidence="3" id="KW-1185">Reference proteome</keyword>